<sequence>MTLNALPCAALAETPEYFWRTFGHILRGKHQRQVMPSQQLPNFTFDDDEGYDDETLYLLIADACTELKSHFIAIQTSSDTEEDEKTAVLQSIHDLNSYCKRIPPQQIDIAIPPIADLLKTFHATVSDIHTVMPHKIATEAFNSLVKAASTATEPLSGSSQRALLQTLVPLISLAGAVDAGISFSAKVLRWPAMAAEMAQSVLPLLSSPARLLLTFIQHAAVAAVDKADARAATVDAILKLLDSTASEDIIAPLAEFLNRLSASTHTAHRVTAGRLAAGVLTRLVPTDAPVEITEADTPSSKLYQCLLRLCDDTTAKASIAGLSGLGDVCSSAYLAPKAVLTADVSCLLTHTATRLSDPAPLVRRAALIATHRILTLLCPSSAEDGRVVDSGVRLAMSRSMARGSWLFFAEAAALRCLDSSTAVSKAAIVGLSGLITAVITDPLPDTPHARATVQARAAALGAMSVRYLLSLAPSTTCPEVSVHVCATDLLGAMFCGTDTANSFLQGMLGPNAVTPAILSSYVALIAARAEFTGAEAALDAVLDHDQTGETEVVSWAVLSALAHKATTRQAARIVDRAHTLVTGSPAAPATPYAISAVEALFLAPHVRLSTETLKPFVASMLGAIPAANSFALTRAALRFVGQVWTDAQFDVFEARRDMSRLLGTILGTVSTALADAADHTEHAMRGLYTLLEILLVVDKTSVACVADKIEAELVSTLQSNPTPPLRSISLGVLGAMCLSQPDRAPRHLPLFNMERQTSRSPIVRATATVALADMCLLDPGQSEPYILAITHALADPSTLVRTQAIALLGRLILSEYVKVRTPVFFHIVRALADKDDEARNLARFVMDAIIRAKDSGRMVVLVTEAAFVLTGTKAGPFNAFSASRADREALKLTSDPDRRYILRTLAGFVAEDRRRLVAAKIVVDILKPVAFEEYPFEEVGPAVKDVLLLIQDKDVIGGGGCSLEALVELAVPIVLDTYRMLKEKSPRDAKLALQVLQALEEECAGNAAEGAFKAAFAKQSKQFQAEYAGLAEDEAEAEEAPTLKTPGVRFIANRTPDMAMLATPFTVRPAAVTPSQAVLLRTPVLRE</sequence>
<dbReference type="Proteomes" id="UP000717585">
    <property type="component" value="Unassembled WGS sequence"/>
</dbReference>
<dbReference type="SUPFAM" id="SSF48371">
    <property type="entry name" value="ARM repeat"/>
    <property type="match status" value="1"/>
</dbReference>
<keyword evidence="2" id="KW-0132">Cell division</keyword>
<dbReference type="EMBL" id="JAHDYR010000002">
    <property type="protein sequence ID" value="KAG9397396.1"/>
    <property type="molecule type" value="Genomic_DNA"/>
</dbReference>
<name>A0A8J6AXP2_9EUKA</name>
<comment type="caution">
    <text evidence="8">The sequence shown here is derived from an EMBL/GenBank/DDBJ whole genome shotgun (WGS) entry which is preliminary data.</text>
</comment>
<accession>A0A8J6AXP2</accession>
<keyword evidence="4" id="KW-0226">DNA condensation</keyword>
<dbReference type="InterPro" id="IPR032682">
    <property type="entry name" value="Cnd1_C"/>
</dbReference>
<evidence type="ECO:0000256" key="6">
    <source>
        <dbReference type="ARBA" id="ARBA00023306"/>
    </source>
</evidence>
<evidence type="ECO:0000259" key="7">
    <source>
        <dbReference type="Pfam" id="PF12717"/>
    </source>
</evidence>
<dbReference type="Pfam" id="PF12717">
    <property type="entry name" value="Cnd1"/>
    <property type="match status" value="1"/>
</dbReference>
<evidence type="ECO:0000256" key="2">
    <source>
        <dbReference type="ARBA" id="ARBA00022618"/>
    </source>
</evidence>
<evidence type="ECO:0000256" key="1">
    <source>
        <dbReference type="ARBA" id="ARBA00004123"/>
    </source>
</evidence>
<dbReference type="GO" id="GO:0051301">
    <property type="term" value="P:cell division"/>
    <property type="evidence" value="ECO:0007669"/>
    <property type="project" value="UniProtKB-KW"/>
</dbReference>
<dbReference type="InterPro" id="IPR011989">
    <property type="entry name" value="ARM-like"/>
</dbReference>
<dbReference type="GO" id="GO:0007076">
    <property type="term" value="P:mitotic chromosome condensation"/>
    <property type="evidence" value="ECO:0007669"/>
    <property type="project" value="InterPro"/>
</dbReference>
<keyword evidence="5" id="KW-0539">Nucleus</keyword>
<dbReference type="Gene3D" id="1.25.10.10">
    <property type="entry name" value="Leucine-rich Repeat Variant"/>
    <property type="match status" value="1"/>
</dbReference>
<dbReference type="GO" id="GO:0000779">
    <property type="term" value="C:condensed chromosome, centromeric region"/>
    <property type="evidence" value="ECO:0007669"/>
    <property type="project" value="TreeGrafter"/>
</dbReference>
<organism evidence="8 9">
    <name type="scientific">Carpediemonas membranifera</name>
    <dbReference type="NCBI Taxonomy" id="201153"/>
    <lineage>
        <taxon>Eukaryota</taxon>
        <taxon>Metamonada</taxon>
        <taxon>Carpediemonas-like organisms</taxon>
        <taxon>Carpediemonas</taxon>
    </lineage>
</organism>
<evidence type="ECO:0000256" key="4">
    <source>
        <dbReference type="ARBA" id="ARBA00023067"/>
    </source>
</evidence>
<dbReference type="GO" id="GO:0005634">
    <property type="term" value="C:nucleus"/>
    <property type="evidence" value="ECO:0007669"/>
    <property type="project" value="UniProtKB-SubCell"/>
</dbReference>
<keyword evidence="6" id="KW-0131">Cell cycle</keyword>
<dbReference type="PANTHER" id="PTHR14222">
    <property type="entry name" value="CONDENSIN"/>
    <property type="match status" value="1"/>
</dbReference>
<evidence type="ECO:0000313" key="9">
    <source>
        <dbReference type="Proteomes" id="UP000717585"/>
    </source>
</evidence>
<dbReference type="OrthoDB" id="10263978at2759"/>
<feature type="domain" description="Condensin complex subunit 1 C-terminal" evidence="7">
    <location>
        <begin position="762"/>
        <end position="917"/>
    </location>
</feature>
<proteinExistence type="predicted"/>
<dbReference type="InterPro" id="IPR016024">
    <property type="entry name" value="ARM-type_fold"/>
</dbReference>
<dbReference type="PANTHER" id="PTHR14222:SF1">
    <property type="entry name" value="CONDENSIN-2 COMPLEX SUBUNIT D3"/>
    <property type="match status" value="1"/>
</dbReference>
<evidence type="ECO:0000313" key="8">
    <source>
        <dbReference type="EMBL" id="KAG9397396.1"/>
    </source>
</evidence>
<dbReference type="InterPro" id="IPR026971">
    <property type="entry name" value="CND1/NCAPD3"/>
</dbReference>
<dbReference type="GO" id="GO:0000796">
    <property type="term" value="C:condensin complex"/>
    <property type="evidence" value="ECO:0007669"/>
    <property type="project" value="TreeGrafter"/>
</dbReference>
<reference evidence="8" key="1">
    <citation type="submission" date="2021-05" db="EMBL/GenBank/DDBJ databases">
        <title>A free-living protist that lacks canonical eukaryotic 1 DNA replication and segregation systems.</title>
        <authorList>
            <person name="Salas-Leiva D.E."/>
            <person name="Tromer E.C."/>
            <person name="Curtis B.A."/>
            <person name="Jerlstrom-Hultqvist J."/>
            <person name="Kolisko M."/>
            <person name="Yi Z."/>
            <person name="Salas-Leiva J.S."/>
            <person name="Gallot-Lavallee L."/>
            <person name="Kops G.J.P.L."/>
            <person name="Archibald J.M."/>
            <person name="Simpson A.G.B."/>
            <person name="Roger A.J."/>
        </authorList>
    </citation>
    <scope>NUCLEOTIDE SEQUENCE</scope>
    <source>
        <strain evidence="8">BICM</strain>
    </source>
</reference>
<keyword evidence="9" id="KW-1185">Reference proteome</keyword>
<keyword evidence="3" id="KW-0498">Mitosis</keyword>
<evidence type="ECO:0000256" key="3">
    <source>
        <dbReference type="ARBA" id="ARBA00022776"/>
    </source>
</evidence>
<dbReference type="AlphaFoldDB" id="A0A8J6AXP2"/>
<gene>
    <name evidence="8" type="ORF">J8273_0886</name>
</gene>
<dbReference type="GO" id="GO:0042393">
    <property type="term" value="F:histone binding"/>
    <property type="evidence" value="ECO:0007669"/>
    <property type="project" value="TreeGrafter"/>
</dbReference>
<evidence type="ECO:0000256" key="5">
    <source>
        <dbReference type="ARBA" id="ARBA00023242"/>
    </source>
</evidence>
<dbReference type="GO" id="GO:0010032">
    <property type="term" value="P:meiotic chromosome condensation"/>
    <property type="evidence" value="ECO:0007669"/>
    <property type="project" value="TreeGrafter"/>
</dbReference>
<protein>
    <submittedName>
        <fullName evidence="8">Condensin-2 complex subunit D3, CNDD3</fullName>
    </submittedName>
</protein>
<comment type="subcellular location">
    <subcellularLocation>
        <location evidence="1">Nucleus</location>
    </subcellularLocation>
</comment>